<dbReference type="InterPro" id="IPR004103">
    <property type="entry name" value="Lyase_8_C"/>
</dbReference>
<dbReference type="NCBIfam" id="NF033679">
    <property type="entry name" value="DNRLRE_dom"/>
    <property type="match status" value="2"/>
</dbReference>
<evidence type="ECO:0000256" key="1">
    <source>
        <dbReference type="ARBA" id="ARBA00004613"/>
    </source>
</evidence>
<dbReference type="InterPro" id="IPR011013">
    <property type="entry name" value="Gal_mutarotase_sf_dom"/>
</dbReference>
<dbReference type="InterPro" id="IPR014718">
    <property type="entry name" value="GH-type_carb-bd"/>
</dbReference>
<feature type="chain" id="PRO_5038894877" description="BIG2 domain-containing protein" evidence="7">
    <location>
        <begin position="22"/>
        <end position="1349"/>
    </location>
</feature>
<name>A0A2R5ERC8_9BACL</name>
<evidence type="ECO:0000256" key="5">
    <source>
        <dbReference type="ARBA" id="ARBA00023239"/>
    </source>
</evidence>
<evidence type="ECO:0000256" key="6">
    <source>
        <dbReference type="PIRSR" id="PIRSR638970-1"/>
    </source>
</evidence>
<evidence type="ECO:0000256" key="2">
    <source>
        <dbReference type="ARBA" id="ARBA00006699"/>
    </source>
</evidence>
<comment type="caution">
    <text evidence="9">The sequence shown here is derived from an EMBL/GenBank/DDBJ whole genome shotgun (WGS) entry which is preliminary data.</text>
</comment>
<dbReference type="Pfam" id="PF24517">
    <property type="entry name" value="CBM96"/>
    <property type="match status" value="2"/>
</dbReference>
<evidence type="ECO:0000313" key="9">
    <source>
        <dbReference type="EMBL" id="GBG09117.1"/>
    </source>
</evidence>
<dbReference type="RefSeq" id="WP_108993920.1">
    <property type="nucleotide sequence ID" value="NZ_BDQX01000196.1"/>
</dbReference>
<evidence type="ECO:0000256" key="7">
    <source>
        <dbReference type="SAM" id="SignalP"/>
    </source>
</evidence>
<dbReference type="InterPro" id="IPR011071">
    <property type="entry name" value="Lyase_8-like_C"/>
</dbReference>
<dbReference type="CDD" id="cd01083">
    <property type="entry name" value="GAG_Lyase"/>
    <property type="match status" value="1"/>
</dbReference>
<comment type="subcellular location">
    <subcellularLocation>
        <location evidence="1">Secreted</location>
    </subcellularLocation>
</comment>
<feature type="active site" evidence="6">
    <location>
        <position position="322"/>
    </location>
</feature>
<dbReference type="SUPFAM" id="SSF48230">
    <property type="entry name" value="Chondroitin AC/alginate lyase"/>
    <property type="match status" value="1"/>
</dbReference>
<dbReference type="GO" id="GO:0005975">
    <property type="term" value="P:carbohydrate metabolic process"/>
    <property type="evidence" value="ECO:0007669"/>
    <property type="project" value="InterPro"/>
</dbReference>
<organism evidence="9 10">
    <name type="scientific">Paenibacillus agaridevorans</name>
    <dbReference type="NCBI Taxonomy" id="171404"/>
    <lineage>
        <taxon>Bacteria</taxon>
        <taxon>Bacillati</taxon>
        <taxon>Bacillota</taxon>
        <taxon>Bacilli</taxon>
        <taxon>Bacillales</taxon>
        <taxon>Paenibacillaceae</taxon>
        <taxon>Paenibacillus</taxon>
    </lineage>
</organism>
<dbReference type="Gene3D" id="1.50.10.100">
    <property type="entry name" value="Chondroitin AC/alginate lyase"/>
    <property type="match status" value="1"/>
</dbReference>
<dbReference type="SUPFAM" id="SSF49863">
    <property type="entry name" value="Hyaluronate lyase-like, C-terminal domain"/>
    <property type="match status" value="1"/>
</dbReference>
<dbReference type="Pfam" id="PF08124">
    <property type="entry name" value="Lyase_8_N"/>
    <property type="match status" value="1"/>
</dbReference>
<keyword evidence="3" id="KW-0964">Secreted</keyword>
<dbReference type="Gene3D" id="2.70.98.10">
    <property type="match status" value="1"/>
</dbReference>
<dbReference type="InterPro" id="IPR008964">
    <property type="entry name" value="Invasin/intimin_cell_adhesion"/>
</dbReference>
<sequence length="1349" mass="147828">MKTFICKILITVLFLMTAAIHNPYGSLSSQASANAATLDEFDVLRNKFVGDTSYDVNDPDIATKLARISNTGQLHWDTLIKDPARTYLWNDLNNPIRSHHMASSYSRVEAMAVAYSTIGSSLYGNNMLRDDIVSAMDWLHDNRYNDTLSSGWETVDNSWYHWEIGAPQSITAVVMLMYDEFTSTQITNYMNAVYKFSSDPNIRLMTGANLMWKTQIMAYHGIIVKSEELLEIARDRVSLILPYSESGDGFYRDGSFIQHIKHPYNGGYGKSLLGEIAVIVDLLHGSRWEVTDPNLSHLYEWVYQSFEPLIYKGAMMDMVRGREISRYAFQDHAVGHLTMAAILRISQFAPPADAARMKSMLKYWIQADTFRNFYASGPIDNTILAKEIMADQSIVSRGELIEQKQFSNMDRAVHLRPGFGIGLSMSSNRIYNYESISNVNMKAWYTADGMTYLYNNDLSQYSEEFWSTVNPYRMPGTTVDTLARTVTGIPYQKEYLSPNTWVGGSVFDGLYGAVGMDLKASGDLNANGDVITPSSLTAKKSWFMFDDEVVALGAGITSTDNRAIETIVENRKLNAIGDNALTVNGTLKSDALGWSETMTGVNWAHLGGSVPGSDIGYYFPDSPTIKSLREARSGRWGDISTSSLPSPDPLLTRNYLSLWFDHGHNPDDATYAYVLLPNRDEAGTESYSQNPTIQILQNTSGIQAVTETSLGLTGINFWEGGMYEDVWSYNPSSVMMKDAAGELTFAVSDPTHTSDKLVFEIDKVGTSVISADPSVTVLRTTPNIKVEVNTADSRGGTHSFKLAYDTAAPAPGFGGPELGQVHLTADKSVVLVGDSAALDVSASLEDGQPLDLSNAVVEFSSDNPTLATVDQSGNVTALNGGTVHLTATVTHAAVTRAATITIRIPYGQAIVVDLHPFEDAFVRSGAYAETNYGSSTRLEVNGGGGDFHRRSYLKYDLSPIVGEIFSSQLYVYGSGNPKENKLYSVENDNWTETAVNWNNKPAQVDYLASAFTDTAAAYHELDITDYIFGQDAGDQIASLAIMQDGTGQYTSFNSRESANNKPYLRVSSYLFEPEDFDVSVDLDSQESVLIVGENAVLEVRAKLETGAPVDLSQADIAYSSDDPSIVAIDQTGQITALAAGSVHLTASVTLGGVTKSATIAIRVYYEEIVTDLLPIEDAHVRSGTFAIDNYGSQVLLELNNAGGNFNRQTFLKFDLSEIEGEMDSAKLYLYGAITDADQTRNSRLFRVADDNWSESSLNWNNKPALGTLLLSAMMDNQAMYREFDITDYVKGEATGDQIATLAVLNDGAGAFATLNSKENAANKPYLRIRSYRSEPIAGPSASGSNGIED</sequence>
<evidence type="ECO:0000256" key="4">
    <source>
        <dbReference type="ARBA" id="ARBA00022729"/>
    </source>
</evidence>
<accession>A0A2R5ERC8</accession>
<dbReference type="Pfam" id="PF02278">
    <property type="entry name" value="Lyase_8"/>
    <property type="match status" value="1"/>
</dbReference>
<dbReference type="InterPro" id="IPR038970">
    <property type="entry name" value="Lyase_8"/>
</dbReference>
<dbReference type="PANTHER" id="PTHR38481">
    <property type="entry name" value="HYALURONATE LYASE"/>
    <property type="match status" value="1"/>
</dbReference>
<dbReference type="Pfam" id="PF02884">
    <property type="entry name" value="Lyase_8_C"/>
    <property type="match status" value="1"/>
</dbReference>
<dbReference type="SUPFAM" id="SSF49373">
    <property type="entry name" value="Invasin/intimin cell-adhesion fragments"/>
    <property type="match status" value="2"/>
</dbReference>
<evidence type="ECO:0000313" key="10">
    <source>
        <dbReference type="Proteomes" id="UP000245202"/>
    </source>
</evidence>
<comment type="similarity">
    <text evidence="2">Belongs to the polysaccharide lyase 8 family.</text>
</comment>
<feature type="domain" description="BIG2" evidence="8">
    <location>
        <begin position="817"/>
        <end position="896"/>
    </location>
</feature>
<dbReference type="GO" id="GO:0005576">
    <property type="term" value="C:extracellular region"/>
    <property type="evidence" value="ECO:0007669"/>
    <property type="project" value="UniProtKB-SubCell"/>
</dbReference>
<reference evidence="9 10" key="1">
    <citation type="submission" date="2017-08" db="EMBL/GenBank/DDBJ databases">
        <title>Substantial Increase in Enzyme Production by Combined Drug-Resistance Mutations in Paenibacillus agaridevorans.</title>
        <authorList>
            <person name="Tanaka Y."/>
            <person name="Funane K."/>
            <person name="Hosaka T."/>
            <person name="Shiwa Y."/>
            <person name="Fujita N."/>
            <person name="Miyazaki T."/>
            <person name="Yoshikawa H."/>
            <person name="Murakami K."/>
            <person name="Kasahara K."/>
            <person name="Inaoka T."/>
            <person name="Hiraga Y."/>
            <person name="Ochi K."/>
        </authorList>
    </citation>
    <scope>NUCLEOTIDE SEQUENCE [LARGE SCALE GENOMIC DNA]</scope>
    <source>
        <strain evidence="9 10">T-3040</strain>
    </source>
</reference>
<dbReference type="GO" id="GO:0030246">
    <property type="term" value="F:carbohydrate binding"/>
    <property type="evidence" value="ECO:0007669"/>
    <property type="project" value="InterPro"/>
</dbReference>
<feature type="signal peptide" evidence="7">
    <location>
        <begin position="1"/>
        <end position="21"/>
    </location>
</feature>
<dbReference type="SUPFAM" id="SSF74650">
    <property type="entry name" value="Galactose mutarotase-like"/>
    <property type="match status" value="1"/>
</dbReference>
<keyword evidence="4 7" id="KW-0732">Signal</keyword>
<feature type="active site" evidence="6">
    <location>
        <position position="268"/>
    </location>
</feature>
<dbReference type="InterPro" id="IPR003343">
    <property type="entry name" value="Big_2"/>
</dbReference>
<dbReference type="InterPro" id="IPR012970">
    <property type="entry name" value="Lyase_8_alpha_N"/>
</dbReference>
<dbReference type="InterPro" id="IPR003159">
    <property type="entry name" value="Lyase_8_central_dom"/>
</dbReference>
<dbReference type="PANTHER" id="PTHR38481:SF1">
    <property type="entry name" value="HYALURONATE LYASE"/>
    <property type="match status" value="1"/>
</dbReference>
<dbReference type="GO" id="GO:0016837">
    <property type="term" value="F:carbon-oxygen lyase activity, acting on polysaccharides"/>
    <property type="evidence" value="ECO:0007669"/>
    <property type="project" value="UniProtKB-ARBA"/>
</dbReference>
<dbReference type="InterPro" id="IPR008929">
    <property type="entry name" value="Chondroitin_lyas"/>
</dbReference>
<dbReference type="Proteomes" id="UP000245202">
    <property type="component" value="Unassembled WGS sequence"/>
</dbReference>
<dbReference type="SMART" id="SM00635">
    <property type="entry name" value="BID_2"/>
    <property type="match status" value="2"/>
</dbReference>
<evidence type="ECO:0000256" key="3">
    <source>
        <dbReference type="ARBA" id="ARBA00022525"/>
    </source>
</evidence>
<gene>
    <name evidence="9" type="ORF">PAT3040_03747</name>
</gene>
<keyword evidence="5" id="KW-0456">Lyase</keyword>
<dbReference type="Pfam" id="PF02368">
    <property type="entry name" value="Big_2"/>
    <property type="match status" value="2"/>
</dbReference>
<evidence type="ECO:0000259" key="8">
    <source>
        <dbReference type="SMART" id="SM00635"/>
    </source>
</evidence>
<protein>
    <recommendedName>
        <fullName evidence="8">BIG2 domain-containing protein</fullName>
    </recommendedName>
</protein>
<dbReference type="EMBL" id="BDQX01000196">
    <property type="protein sequence ID" value="GBG09117.1"/>
    <property type="molecule type" value="Genomic_DNA"/>
</dbReference>
<keyword evidence="10" id="KW-1185">Reference proteome</keyword>
<dbReference type="InterPro" id="IPR055372">
    <property type="entry name" value="CBM96"/>
</dbReference>
<dbReference type="Gene3D" id="2.60.40.1080">
    <property type="match status" value="2"/>
</dbReference>
<feature type="active site" evidence="6">
    <location>
        <position position="259"/>
    </location>
</feature>
<proteinExistence type="inferred from homology"/>
<feature type="domain" description="BIG2" evidence="8">
    <location>
        <begin position="1076"/>
        <end position="1160"/>
    </location>
</feature>
<dbReference type="Gene3D" id="2.60.220.10">
    <property type="entry name" value="Polysaccharide lyase family 8-like, C-terminal"/>
    <property type="match status" value="1"/>
</dbReference>